<name>A0A554XC43_9BURK</name>
<accession>A0A554XC43</accession>
<keyword evidence="3" id="KW-1185">Reference proteome</keyword>
<evidence type="ECO:0000313" key="3">
    <source>
        <dbReference type="Proteomes" id="UP000317763"/>
    </source>
</evidence>
<dbReference type="Proteomes" id="UP000317763">
    <property type="component" value="Unassembled WGS sequence"/>
</dbReference>
<comment type="caution">
    <text evidence="2">The sequence shown here is derived from an EMBL/GenBank/DDBJ whole genome shotgun (WGS) entry which is preliminary data.</text>
</comment>
<organism evidence="2 3">
    <name type="scientific">Tepidimonas taiwanensis</name>
    <dbReference type="NCBI Taxonomy" id="307486"/>
    <lineage>
        <taxon>Bacteria</taxon>
        <taxon>Pseudomonadati</taxon>
        <taxon>Pseudomonadota</taxon>
        <taxon>Betaproteobacteria</taxon>
        <taxon>Burkholderiales</taxon>
        <taxon>Tepidimonas</taxon>
    </lineage>
</organism>
<reference evidence="2 3" key="1">
    <citation type="submission" date="2019-07" db="EMBL/GenBank/DDBJ databases">
        <title>Tepidimonas taiwanensis I1-1 draft genome.</title>
        <authorList>
            <person name="Da Costa M.S."/>
            <person name="Froufe H.J.C."/>
            <person name="Egas C."/>
            <person name="Albuquerque L."/>
        </authorList>
    </citation>
    <scope>NUCLEOTIDE SEQUENCE [LARGE SCALE GENOMIC DNA]</scope>
    <source>
        <strain evidence="2 3">I1-1</strain>
    </source>
</reference>
<proteinExistence type="predicted"/>
<dbReference type="EMBL" id="VJOM01000004">
    <property type="protein sequence ID" value="TSE33405.1"/>
    <property type="molecule type" value="Genomic_DNA"/>
</dbReference>
<feature type="compositionally biased region" description="Basic residues" evidence="1">
    <location>
        <begin position="63"/>
        <end position="73"/>
    </location>
</feature>
<dbReference type="RefSeq" id="WP_143897449.1">
    <property type="nucleotide sequence ID" value="NZ_CP083911.1"/>
</dbReference>
<evidence type="ECO:0000256" key="1">
    <source>
        <dbReference type="SAM" id="MobiDB-lite"/>
    </source>
</evidence>
<evidence type="ECO:0000313" key="2">
    <source>
        <dbReference type="EMBL" id="TSE33405.1"/>
    </source>
</evidence>
<protein>
    <submittedName>
        <fullName evidence="2">Uncharacterized protein</fullName>
    </submittedName>
</protein>
<feature type="region of interest" description="Disordered" evidence="1">
    <location>
        <begin position="49"/>
        <end position="73"/>
    </location>
</feature>
<dbReference type="AlphaFoldDB" id="A0A554XC43"/>
<sequence>MDTVTVTVLVGGWWLPGRHLAAGDTLTLDAATAEALARRGIVRLQAADVASNAGTEEAPAPIKTRRNRKETAQ</sequence>
<gene>
    <name evidence="2" type="ORF">Ttaiw_00659</name>
</gene>